<keyword evidence="3" id="KW-1185">Reference proteome</keyword>
<organism evidence="2 3">
    <name type="scientific">Oryza meyeriana var. granulata</name>
    <dbReference type="NCBI Taxonomy" id="110450"/>
    <lineage>
        <taxon>Eukaryota</taxon>
        <taxon>Viridiplantae</taxon>
        <taxon>Streptophyta</taxon>
        <taxon>Embryophyta</taxon>
        <taxon>Tracheophyta</taxon>
        <taxon>Spermatophyta</taxon>
        <taxon>Magnoliopsida</taxon>
        <taxon>Liliopsida</taxon>
        <taxon>Poales</taxon>
        <taxon>Poaceae</taxon>
        <taxon>BOP clade</taxon>
        <taxon>Oryzoideae</taxon>
        <taxon>Oryzeae</taxon>
        <taxon>Oryzinae</taxon>
        <taxon>Oryza</taxon>
        <taxon>Oryza meyeriana</taxon>
    </lineage>
</organism>
<sequence>MRTRSPSSCRGRRRWGRRGDLETKRSSMVEPKPSGLHHHELLLLIGDVASYRSSVAAAGTVLLRHRCRIPRQARGG</sequence>
<evidence type="ECO:0000256" key="1">
    <source>
        <dbReference type="SAM" id="MobiDB-lite"/>
    </source>
</evidence>
<proteinExistence type="predicted"/>
<feature type="region of interest" description="Disordered" evidence="1">
    <location>
        <begin position="1"/>
        <end position="33"/>
    </location>
</feature>
<gene>
    <name evidence="2" type="ORF">E2562_028012</name>
</gene>
<dbReference type="AlphaFoldDB" id="A0A6G1CT07"/>
<dbReference type="EMBL" id="SPHZ02000008">
    <property type="protein sequence ID" value="KAF0903598.1"/>
    <property type="molecule type" value="Genomic_DNA"/>
</dbReference>
<comment type="caution">
    <text evidence="2">The sequence shown here is derived from an EMBL/GenBank/DDBJ whole genome shotgun (WGS) entry which is preliminary data.</text>
</comment>
<accession>A0A6G1CT07</accession>
<evidence type="ECO:0000313" key="3">
    <source>
        <dbReference type="Proteomes" id="UP000479710"/>
    </source>
</evidence>
<evidence type="ECO:0000313" key="2">
    <source>
        <dbReference type="EMBL" id="KAF0903598.1"/>
    </source>
</evidence>
<feature type="compositionally biased region" description="Basic and acidic residues" evidence="1">
    <location>
        <begin position="17"/>
        <end position="27"/>
    </location>
</feature>
<dbReference type="Proteomes" id="UP000479710">
    <property type="component" value="Unassembled WGS sequence"/>
</dbReference>
<protein>
    <submittedName>
        <fullName evidence="2">Uncharacterized protein</fullName>
    </submittedName>
</protein>
<name>A0A6G1CT07_9ORYZ</name>
<reference evidence="2 3" key="1">
    <citation type="submission" date="2019-11" db="EMBL/GenBank/DDBJ databases">
        <title>Whole genome sequence of Oryza granulata.</title>
        <authorList>
            <person name="Li W."/>
        </authorList>
    </citation>
    <scope>NUCLEOTIDE SEQUENCE [LARGE SCALE GENOMIC DNA]</scope>
    <source>
        <strain evidence="3">cv. Menghai</strain>
        <tissue evidence="2">Leaf</tissue>
    </source>
</reference>